<dbReference type="GO" id="GO:0007165">
    <property type="term" value="P:signal transduction"/>
    <property type="evidence" value="ECO:0007669"/>
    <property type="project" value="TreeGrafter"/>
</dbReference>
<feature type="domain" description="AMP-activated protein kinase glycogen-binding" evidence="2">
    <location>
        <begin position="13"/>
        <end position="97"/>
    </location>
</feature>
<dbReference type="EMBL" id="JAFREP010000003">
    <property type="protein sequence ID" value="MBO1317532.1"/>
    <property type="molecule type" value="Genomic_DNA"/>
</dbReference>
<dbReference type="InterPro" id="IPR032640">
    <property type="entry name" value="AMPK1_CBM"/>
</dbReference>
<accession>A0A8J7Q3R9</accession>
<evidence type="ECO:0000259" key="2">
    <source>
        <dbReference type="Pfam" id="PF16561"/>
    </source>
</evidence>
<dbReference type="InterPro" id="IPR014756">
    <property type="entry name" value="Ig_E-set"/>
</dbReference>
<dbReference type="GO" id="GO:0019901">
    <property type="term" value="F:protein kinase binding"/>
    <property type="evidence" value="ECO:0007669"/>
    <property type="project" value="TreeGrafter"/>
</dbReference>
<dbReference type="InterPro" id="IPR013783">
    <property type="entry name" value="Ig-like_fold"/>
</dbReference>
<dbReference type="Pfam" id="PF16561">
    <property type="entry name" value="AMPK1_CBM"/>
    <property type="match status" value="1"/>
</dbReference>
<evidence type="ECO:0000313" key="4">
    <source>
        <dbReference type="Proteomes" id="UP000664417"/>
    </source>
</evidence>
<protein>
    <submittedName>
        <fullName evidence="3">Glycogen-binding domain-containing protein</fullName>
    </submittedName>
</protein>
<dbReference type="InterPro" id="IPR050827">
    <property type="entry name" value="CRP1_MDG1_kinase"/>
</dbReference>
<dbReference type="Gene3D" id="2.60.40.10">
    <property type="entry name" value="Immunoglobulins"/>
    <property type="match status" value="1"/>
</dbReference>
<gene>
    <name evidence="3" type="ORF">J3U88_03600</name>
</gene>
<dbReference type="PANTHER" id="PTHR10343">
    <property type="entry name" value="5'-AMP-ACTIVATED PROTEIN KINASE , BETA SUBUNIT"/>
    <property type="match status" value="1"/>
</dbReference>
<proteinExistence type="inferred from homology"/>
<sequence>MSKAATPKKKKVTLSFEGEPGSEVQVAGSFNDWSINDKKKAKVMKEKDAGHFSINLFLPVGEHEYKFYSNGEWIVDPKAEKKAPNRFGTYNAVIEVSE</sequence>
<evidence type="ECO:0000256" key="1">
    <source>
        <dbReference type="ARBA" id="ARBA00010926"/>
    </source>
</evidence>
<name>A0A8J7Q3R9_9BACT</name>
<dbReference type="SUPFAM" id="SSF81296">
    <property type="entry name" value="E set domains"/>
    <property type="match status" value="1"/>
</dbReference>
<dbReference type="RefSeq" id="WP_207856799.1">
    <property type="nucleotide sequence ID" value="NZ_JAFREP010000003.1"/>
</dbReference>
<organism evidence="3 4">
    <name type="scientific">Acanthopleuribacter pedis</name>
    <dbReference type="NCBI Taxonomy" id="442870"/>
    <lineage>
        <taxon>Bacteria</taxon>
        <taxon>Pseudomonadati</taxon>
        <taxon>Acidobacteriota</taxon>
        <taxon>Holophagae</taxon>
        <taxon>Acanthopleuribacterales</taxon>
        <taxon>Acanthopleuribacteraceae</taxon>
        <taxon>Acanthopleuribacter</taxon>
    </lineage>
</organism>
<dbReference type="CDD" id="cd02859">
    <property type="entry name" value="E_set_AMPKbeta_like_N"/>
    <property type="match status" value="1"/>
</dbReference>
<reference evidence="3" key="1">
    <citation type="submission" date="2021-03" db="EMBL/GenBank/DDBJ databases">
        <authorList>
            <person name="Wang G."/>
        </authorList>
    </citation>
    <scope>NUCLEOTIDE SEQUENCE</scope>
    <source>
        <strain evidence="3">KCTC 12899</strain>
    </source>
</reference>
<dbReference type="AlphaFoldDB" id="A0A8J7Q3R9"/>
<comment type="similarity">
    <text evidence="1">Belongs to the 5'-AMP-activated protein kinase beta subunit family.</text>
</comment>
<dbReference type="GO" id="GO:0031588">
    <property type="term" value="C:nucleotide-activated protein kinase complex"/>
    <property type="evidence" value="ECO:0007669"/>
    <property type="project" value="TreeGrafter"/>
</dbReference>
<evidence type="ECO:0000313" key="3">
    <source>
        <dbReference type="EMBL" id="MBO1317532.1"/>
    </source>
</evidence>
<keyword evidence="4" id="KW-1185">Reference proteome</keyword>
<dbReference type="Proteomes" id="UP000664417">
    <property type="component" value="Unassembled WGS sequence"/>
</dbReference>
<dbReference type="GO" id="GO:0005737">
    <property type="term" value="C:cytoplasm"/>
    <property type="evidence" value="ECO:0007669"/>
    <property type="project" value="TreeGrafter"/>
</dbReference>
<dbReference type="PANTHER" id="PTHR10343:SF84">
    <property type="entry name" value="5'-AMP-ACTIVATED PROTEIN KINASE SUBUNIT BETA-1"/>
    <property type="match status" value="1"/>
</dbReference>
<comment type="caution">
    <text evidence="3">The sequence shown here is derived from an EMBL/GenBank/DDBJ whole genome shotgun (WGS) entry which is preliminary data.</text>
</comment>